<name>A0A016S6Y0_9BILA</name>
<evidence type="ECO:0000313" key="3">
    <source>
        <dbReference type="Proteomes" id="UP000024635"/>
    </source>
</evidence>
<evidence type="ECO:0000256" key="1">
    <source>
        <dbReference type="SAM" id="SignalP"/>
    </source>
</evidence>
<dbReference type="Proteomes" id="UP000024635">
    <property type="component" value="Unassembled WGS sequence"/>
</dbReference>
<dbReference type="InterPro" id="IPR035109">
    <property type="entry name" value="ASPR"/>
</dbReference>
<dbReference type="OrthoDB" id="10519853at2759"/>
<dbReference type="EMBL" id="JARK01001623">
    <property type="protein sequence ID" value="EYB85994.1"/>
    <property type="molecule type" value="Genomic_DNA"/>
</dbReference>
<gene>
    <name evidence="2" type="primary">Acey_s0287.g1455</name>
    <name evidence="2" type="synonym">ASPR-s0287.g1455</name>
    <name evidence="2" type="ORF">Y032_0287g1455</name>
</gene>
<feature type="signal peptide" evidence="1">
    <location>
        <begin position="1"/>
        <end position="19"/>
    </location>
</feature>
<protein>
    <recommendedName>
        <fullName evidence="4">SCP domain-containing protein</fullName>
    </recommendedName>
</protein>
<dbReference type="Pfam" id="PF17641">
    <property type="entry name" value="ASPRs"/>
    <property type="match status" value="1"/>
</dbReference>
<proteinExistence type="predicted"/>
<feature type="chain" id="PRO_5001486156" description="SCP domain-containing protein" evidence="1">
    <location>
        <begin position="20"/>
        <end position="144"/>
    </location>
</feature>
<accession>A0A016S6Y0</accession>
<evidence type="ECO:0000313" key="2">
    <source>
        <dbReference type="EMBL" id="EYB85994.1"/>
    </source>
</evidence>
<evidence type="ECO:0008006" key="4">
    <source>
        <dbReference type="Google" id="ProtNLM"/>
    </source>
</evidence>
<dbReference type="AlphaFoldDB" id="A0A016S6Y0"/>
<keyword evidence="3" id="KW-1185">Reference proteome</keyword>
<reference evidence="3" key="1">
    <citation type="journal article" date="2015" name="Nat. Genet.">
        <title>The genome and transcriptome of the zoonotic hookworm Ancylostoma ceylanicum identify infection-specific gene families.</title>
        <authorList>
            <person name="Schwarz E.M."/>
            <person name="Hu Y."/>
            <person name="Antoshechkin I."/>
            <person name="Miller M.M."/>
            <person name="Sternberg P.W."/>
            <person name="Aroian R.V."/>
        </authorList>
    </citation>
    <scope>NUCLEOTIDE SEQUENCE</scope>
    <source>
        <strain evidence="3">HY135</strain>
    </source>
</reference>
<keyword evidence="1" id="KW-0732">Signal</keyword>
<comment type="caution">
    <text evidence="2">The sequence shown here is derived from an EMBL/GenBank/DDBJ whole genome shotgun (WGS) entry which is preliminary data.</text>
</comment>
<organism evidence="2 3">
    <name type="scientific">Ancylostoma ceylanicum</name>
    <dbReference type="NCBI Taxonomy" id="53326"/>
    <lineage>
        <taxon>Eukaryota</taxon>
        <taxon>Metazoa</taxon>
        <taxon>Ecdysozoa</taxon>
        <taxon>Nematoda</taxon>
        <taxon>Chromadorea</taxon>
        <taxon>Rhabditida</taxon>
        <taxon>Rhabditina</taxon>
        <taxon>Rhabditomorpha</taxon>
        <taxon>Strongyloidea</taxon>
        <taxon>Ancylostomatidae</taxon>
        <taxon>Ancylostomatinae</taxon>
        <taxon>Ancylostoma</taxon>
    </lineage>
</organism>
<sequence length="144" mass="16486">MMFSAGLLVAFCLFSITTQEKCDNTNTKFMYVPLDEEVRSHLTTTLSAVSFQTRFNTMINFSYDCELEDAANLADMDENAVRQAFPNLSFTMKKFERPYEVGKDAFMKEAAQEMSKELGGKSKFGCMYSELEDDKKYQLICLFA</sequence>